<dbReference type="SUPFAM" id="SSF48498">
    <property type="entry name" value="Tetracyclin repressor-like, C-terminal domain"/>
    <property type="match status" value="1"/>
</dbReference>
<comment type="caution">
    <text evidence="6">The sequence shown here is derived from an EMBL/GenBank/DDBJ whole genome shotgun (WGS) entry which is preliminary data.</text>
</comment>
<evidence type="ECO:0000313" key="6">
    <source>
        <dbReference type="EMBL" id="RFA13106.1"/>
    </source>
</evidence>
<dbReference type="Gene3D" id="1.10.357.10">
    <property type="entry name" value="Tetracycline Repressor, domain 2"/>
    <property type="match status" value="1"/>
</dbReference>
<dbReference type="Pfam" id="PF16925">
    <property type="entry name" value="TetR_C_13"/>
    <property type="match status" value="1"/>
</dbReference>
<proteinExistence type="predicted"/>
<gene>
    <name evidence="6" type="ORF">B7R22_13985</name>
</gene>
<evidence type="ECO:0000259" key="4">
    <source>
        <dbReference type="Pfam" id="PF00440"/>
    </source>
</evidence>
<dbReference type="AlphaFoldDB" id="A0A3E0VT90"/>
<evidence type="ECO:0000313" key="7">
    <source>
        <dbReference type="Proteomes" id="UP000256541"/>
    </source>
</evidence>
<accession>A0A3E0VT90</accession>
<keyword evidence="3" id="KW-0804">Transcription</keyword>
<organism evidence="6 7">
    <name type="scientific">Subtercola boreus</name>
    <dbReference type="NCBI Taxonomy" id="120213"/>
    <lineage>
        <taxon>Bacteria</taxon>
        <taxon>Bacillati</taxon>
        <taxon>Actinomycetota</taxon>
        <taxon>Actinomycetes</taxon>
        <taxon>Micrococcales</taxon>
        <taxon>Microbacteriaceae</taxon>
        <taxon>Subtercola</taxon>
    </lineage>
</organism>
<name>A0A3E0VT90_9MICO</name>
<dbReference type="PANTHER" id="PTHR47506:SF3">
    <property type="entry name" value="HTH-TYPE TRANSCRIPTIONAL REGULATOR LMRA"/>
    <property type="match status" value="1"/>
</dbReference>
<keyword evidence="2" id="KW-0238">DNA-binding</keyword>
<evidence type="ECO:0000256" key="1">
    <source>
        <dbReference type="ARBA" id="ARBA00023015"/>
    </source>
</evidence>
<dbReference type="InterPro" id="IPR001647">
    <property type="entry name" value="HTH_TetR"/>
</dbReference>
<feature type="domain" description="HTH tetR-type" evidence="4">
    <location>
        <begin position="17"/>
        <end position="64"/>
    </location>
</feature>
<dbReference type="Pfam" id="PF00440">
    <property type="entry name" value="TetR_N"/>
    <property type="match status" value="1"/>
</dbReference>
<dbReference type="InterPro" id="IPR036271">
    <property type="entry name" value="Tet_transcr_reg_TetR-rel_C_sf"/>
</dbReference>
<dbReference type="SUPFAM" id="SSF46689">
    <property type="entry name" value="Homeodomain-like"/>
    <property type="match status" value="1"/>
</dbReference>
<reference evidence="6 7" key="1">
    <citation type="submission" date="2017-04" db="EMBL/GenBank/DDBJ databases">
        <title>Comparative genome analysis of Subtercola boreus.</title>
        <authorList>
            <person name="Cho Y.-J."/>
            <person name="Cho A."/>
            <person name="Kim O.-S."/>
            <person name="Lee J.-I."/>
        </authorList>
    </citation>
    <scope>NUCLEOTIDE SEQUENCE [LARGE SCALE GENOMIC DNA]</scope>
    <source>
        <strain evidence="6 7">P27479</strain>
    </source>
</reference>
<protein>
    <submittedName>
        <fullName evidence="6">Uncharacterized protein</fullName>
    </submittedName>
</protein>
<sequence length="197" mass="21026">MMNRPLTRKGEATRGRIVEAAASVVITQGTASAGLEQIRAASGTSGSQLFHYFPGGKAQLMLAVAEFEAEQVLEEQRPDLDELTTWDAWRRWSEDLLAAYEAKGSKCSIAGLMSQLDPNEPEFRAIVIRMYDTWEAALARGISALQADGSADTALDPADAAASLLAGIQGGIVMMLSTGSTRNLKAALDAGLERLKP</sequence>
<dbReference type="InterPro" id="IPR009057">
    <property type="entry name" value="Homeodomain-like_sf"/>
</dbReference>
<dbReference type="PANTHER" id="PTHR47506">
    <property type="entry name" value="TRANSCRIPTIONAL REGULATORY PROTEIN"/>
    <property type="match status" value="1"/>
</dbReference>
<keyword evidence="1" id="KW-0805">Transcription regulation</keyword>
<dbReference type="EMBL" id="NBXB01000037">
    <property type="protein sequence ID" value="RFA13106.1"/>
    <property type="molecule type" value="Genomic_DNA"/>
</dbReference>
<dbReference type="Proteomes" id="UP000256541">
    <property type="component" value="Unassembled WGS sequence"/>
</dbReference>
<evidence type="ECO:0000256" key="2">
    <source>
        <dbReference type="ARBA" id="ARBA00023125"/>
    </source>
</evidence>
<evidence type="ECO:0000256" key="3">
    <source>
        <dbReference type="ARBA" id="ARBA00023163"/>
    </source>
</evidence>
<dbReference type="InterPro" id="IPR011075">
    <property type="entry name" value="TetR_C"/>
</dbReference>
<feature type="domain" description="Tetracyclin repressor-like C-terminal" evidence="5">
    <location>
        <begin position="102"/>
        <end position="189"/>
    </location>
</feature>
<dbReference type="GO" id="GO:0003677">
    <property type="term" value="F:DNA binding"/>
    <property type="evidence" value="ECO:0007669"/>
    <property type="project" value="UniProtKB-KW"/>
</dbReference>
<evidence type="ECO:0000259" key="5">
    <source>
        <dbReference type="Pfam" id="PF16925"/>
    </source>
</evidence>